<gene>
    <name evidence="2" type="ORF">HMPREF0022_01389</name>
</gene>
<feature type="transmembrane region" description="Helical" evidence="1">
    <location>
        <begin position="123"/>
        <end position="141"/>
    </location>
</feature>
<name>A0A828SVH6_ACIBA</name>
<dbReference type="AlphaFoldDB" id="A0A828SVH6"/>
<protein>
    <submittedName>
        <fullName evidence="2">Uncharacterized protein</fullName>
    </submittedName>
</protein>
<evidence type="ECO:0000313" key="3">
    <source>
        <dbReference type="Proteomes" id="UP000003204"/>
    </source>
</evidence>
<keyword evidence="1" id="KW-0472">Membrane</keyword>
<keyword evidence="1" id="KW-1133">Transmembrane helix</keyword>
<organism evidence="2 3">
    <name type="scientific">Acinetobacter baumannii 6014059</name>
    <dbReference type="NCBI Taxonomy" id="525242"/>
    <lineage>
        <taxon>Bacteria</taxon>
        <taxon>Pseudomonadati</taxon>
        <taxon>Pseudomonadota</taxon>
        <taxon>Gammaproteobacteria</taxon>
        <taxon>Moraxellales</taxon>
        <taxon>Moraxellaceae</taxon>
        <taxon>Acinetobacter</taxon>
        <taxon>Acinetobacter calcoaceticus/baumannii complex</taxon>
    </lineage>
</organism>
<reference evidence="2 3" key="1">
    <citation type="submission" date="2011-04" db="EMBL/GenBank/DDBJ databases">
        <authorList>
            <person name="Weinstock G."/>
            <person name="Sodergren E."/>
            <person name="Clifton S."/>
            <person name="Fulton L."/>
            <person name="Fulton B."/>
            <person name="Courtney L."/>
            <person name="Fronick C."/>
            <person name="Harrison M."/>
            <person name="Strong C."/>
            <person name="Farmer C."/>
            <person name="Delahaunty K."/>
            <person name="Markovic C."/>
            <person name="Hall O."/>
            <person name="Minx P."/>
            <person name="Tomlinson C."/>
            <person name="Mitreva M."/>
            <person name="Hou S."/>
            <person name="Chen J."/>
            <person name="Wollam A."/>
            <person name="Pepin K.H."/>
            <person name="Johnson M."/>
            <person name="Bhonagiri V."/>
            <person name="Zhang X."/>
            <person name="Suruliraj S."/>
            <person name="Warren W."/>
            <person name="Chinwalla A."/>
            <person name="Mardis E.R."/>
            <person name="Wilson R.K."/>
        </authorList>
    </citation>
    <scope>NUCLEOTIDE SEQUENCE [LARGE SCALE GENOMIC DNA]</scope>
    <source>
        <strain evidence="2 3">6014059</strain>
    </source>
</reference>
<dbReference type="Proteomes" id="UP000003204">
    <property type="component" value="Unassembled WGS sequence"/>
</dbReference>
<evidence type="ECO:0000256" key="1">
    <source>
        <dbReference type="SAM" id="Phobius"/>
    </source>
</evidence>
<comment type="caution">
    <text evidence="2">The sequence shown here is derived from an EMBL/GenBank/DDBJ whole genome shotgun (WGS) entry which is preliminary data.</text>
</comment>
<evidence type="ECO:0000313" key="2">
    <source>
        <dbReference type="EMBL" id="EGJ68827.1"/>
    </source>
</evidence>
<feature type="transmembrane region" description="Helical" evidence="1">
    <location>
        <begin position="251"/>
        <end position="268"/>
    </location>
</feature>
<proteinExistence type="predicted"/>
<accession>A0A828SVH6</accession>
<feature type="transmembrane region" description="Helical" evidence="1">
    <location>
        <begin position="98"/>
        <end position="117"/>
    </location>
</feature>
<sequence>MRFNPASIIKIKIVLVFLFISFNLKDNLELALYDNQLITFMPIDTAQQALHIRRKKNTQVFRNIARLWDAGQKSQTDQELLNALHPWREDHNLRFVNTLSYLLSICSITTLLFGYFFHPHIQYSWSLLWAFLTGFLAYLLYEPQKPLTEVIHYLEQHMTALRYGLKFQQLPAYLPIQAQPILVLSKLKQHFPLFNRGNEANEITEFASVTWNDGITDHQVLLFKYHYVNNLPILQDQNSDKKIVKEIHKDLWGAFIFQILALGIAVSNQRSRFFEPYLSEWQSSDILINQELSIFGTDQHQLAKEMSPSLTLKLHDFFQHFSGDLIYHHEEQILCYLGEQDLFQTISKRSEIHDIPALRGHLRTMTMPQYEKFQQFMLNLIK</sequence>
<dbReference type="EMBL" id="ACYS02000033">
    <property type="protein sequence ID" value="EGJ68827.1"/>
    <property type="molecule type" value="Genomic_DNA"/>
</dbReference>
<keyword evidence="1" id="KW-0812">Transmembrane</keyword>